<organism evidence="1 2">
    <name type="scientific">Rhizobium oryzicola</name>
    <dbReference type="NCBI Taxonomy" id="1232668"/>
    <lineage>
        <taxon>Bacteria</taxon>
        <taxon>Pseudomonadati</taxon>
        <taxon>Pseudomonadota</taxon>
        <taxon>Alphaproteobacteria</taxon>
        <taxon>Hyphomicrobiales</taxon>
        <taxon>Rhizobiaceae</taxon>
        <taxon>Rhizobium/Agrobacterium group</taxon>
        <taxon>Rhizobium</taxon>
    </lineage>
</organism>
<dbReference type="Proteomes" id="UP001169006">
    <property type="component" value="Unassembled WGS sequence"/>
</dbReference>
<dbReference type="RefSeq" id="WP_302076568.1">
    <property type="nucleotide sequence ID" value="NZ_JAUKWQ010000002.1"/>
</dbReference>
<dbReference type="EMBL" id="JAUKWQ010000002">
    <property type="protein sequence ID" value="MDO1582430.1"/>
    <property type="molecule type" value="Genomic_DNA"/>
</dbReference>
<evidence type="ECO:0000313" key="2">
    <source>
        <dbReference type="Proteomes" id="UP001169006"/>
    </source>
</evidence>
<protein>
    <submittedName>
        <fullName evidence="1">Phage tail tube protein</fullName>
    </submittedName>
</protein>
<dbReference type="InterPro" id="IPR044000">
    <property type="entry name" value="Phage_tube_2"/>
</dbReference>
<proteinExistence type="predicted"/>
<evidence type="ECO:0000313" key="1">
    <source>
        <dbReference type="EMBL" id="MDO1582430.1"/>
    </source>
</evidence>
<sequence length="486" mass="50538">MTDSNRLRLTSVRETTLGVTPNSPRMRTARITGESLSYKPDFVNSEELRSDRMNADPIKTNETIGGGINFEFSFPVPDSPFSDMIASLFFNDWVNAPFRDNDGTAGSKVTSIAATGGVIAVAAGAAFAAGHLVRLTGFGVAGNNGVFKLTTGSSTVPAVGNGILTDEASPPAVARVKVVGFEGASGDIQAVSDGLMATTLDFTTFGLVVGQWVKLGGSASGNKFATAALNDWARITKIAAKKLTLDNLPASWTTDSGAGKSIRVFFGDTIKNGTSMVSLTLEKGFMGQATPTYIVQRGMVAGQGEFSGESEQILKGSVTFNGMTGAQSTVSLDDTPDAATTNGVMSSGVNVARVAENGAAVTSPNFVKSASIQINNNLRMKTAVGTVGAVDIGVGECAVTVNLDTYFGNNAVLAKLLAGTPSNFSQRTQKDGQAVIMAVPRMTFNDGNPQAGGKNQDVMLQLTASASIDPLTSAHVLMDRLEYYEG</sequence>
<reference evidence="1" key="1">
    <citation type="journal article" date="2015" name="Int. J. Syst. Evol. Microbiol.">
        <title>Rhizobium oryzicola sp. nov., potential plant-growth-promoting endophytic bacteria isolated from rice roots.</title>
        <authorList>
            <person name="Zhang X.X."/>
            <person name="Gao J.S."/>
            <person name="Cao Y.H."/>
            <person name="Sheirdil R.A."/>
            <person name="Wang X.C."/>
            <person name="Zhang L."/>
        </authorList>
    </citation>
    <scope>NUCLEOTIDE SEQUENCE</scope>
    <source>
        <strain evidence="1">05753</strain>
    </source>
</reference>
<dbReference type="Pfam" id="PF18906">
    <property type="entry name" value="Phage_tube_2"/>
    <property type="match status" value="1"/>
</dbReference>
<gene>
    <name evidence="1" type="ORF">Q2T52_09990</name>
</gene>
<accession>A0ABT8SVG2</accession>
<name>A0ABT8SVG2_9HYPH</name>
<comment type="caution">
    <text evidence="1">The sequence shown here is derived from an EMBL/GenBank/DDBJ whole genome shotgun (WGS) entry which is preliminary data.</text>
</comment>
<reference evidence="1" key="2">
    <citation type="submission" date="2023-07" db="EMBL/GenBank/DDBJ databases">
        <authorList>
            <person name="Sun H."/>
        </authorList>
    </citation>
    <scope>NUCLEOTIDE SEQUENCE</scope>
    <source>
        <strain evidence="1">05753</strain>
    </source>
</reference>
<keyword evidence="2" id="KW-1185">Reference proteome</keyword>